<accession>A0ABX0LGI2</accession>
<name>A0ABX0LGI2_9BURK</name>
<dbReference type="PANTHER" id="PTHR35272:SF3">
    <property type="entry name" value="THIOL:DISULFIDE INTERCHANGE PROTEIN DSBC"/>
    <property type="match status" value="1"/>
</dbReference>
<dbReference type="Gene3D" id="3.40.30.10">
    <property type="entry name" value="Glutaredoxin"/>
    <property type="match status" value="1"/>
</dbReference>
<protein>
    <recommendedName>
        <fullName evidence="7">Thiol:disulfide interchange protein</fullName>
    </recommendedName>
</protein>
<comment type="subcellular location">
    <subcellularLocation>
        <location evidence="1 7">Periplasm</location>
    </subcellularLocation>
</comment>
<dbReference type="PANTHER" id="PTHR35272">
    <property type="entry name" value="THIOL:DISULFIDE INTERCHANGE PROTEIN DSBC-RELATED"/>
    <property type="match status" value="1"/>
</dbReference>
<keyword evidence="5" id="KW-1015">Disulfide bond</keyword>
<dbReference type="RefSeq" id="WP_167223964.1">
    <property type="nucleotide sequence ID" value="NZ_VUYU01000005.1"/>
</dbReference>
<evidence type="ECO:0000256" key="6">
    <source>
        <dbReference type="ARBA" id="ARBA00023284"/>
    </source>
</evidence>
<comment type="similarity">
    <text evidence="2 7">Belongs to the thioredoxin family. DsbC subfamily.</text>
</comment>
<dbReference type="CDD" id="cd03020">
    <property type="entry name" value="DsbA_DsbC_DsbG"/>
    <property type="match status" value="1"/>
</dbReference>
<evidence type="ECO:0000256" key="4">
    <source>
        <dbReference type="ARBA" id="ARBA00022764"/>
    </source>
</evidence>
<dbReference type="PROSITE" id="PS00194">
    <property type="entry name" value="THIOREDOXIN_1"/>
    <property type="match status" value="1"/>
</dbReference>
<dbReference type="InterPro" id="IPR012336">
    <property type="entry name" value="Thioredoxin-like_fold"/>
</dbReference>
<evidence type="ECO:0000256" key="7">
    <source>
        <dbReference type="RuleBase" id="RU364038"/>
    </source>
</evidence>
<feature type="signal peptide" evidence="7">
    <location>
        <begin position="1"/>
        <end position="21"/>
    </location>
</feature>
<dbReference type="InterPro" id="IPR009094">
    <property type="entry name" value="DiS-bond_isomerase_DsbC/G_N_sf"/>
</dbReference>
<dbReference type="InterPro" id="IPR018950">
    <property type="entry name" value="DiS-bond_isomerase_DsbC/G_N"/>
</dbReference>
<evidence type="ECO:0000256" key="8">
    <source>
        <dbReference type="SAM" id="MobiDB-lite"/>
    </source>
</evidence>
<dbReference type="SUPFAM" id="SSF54423">
    <property type="entry name" value="DsbC/DsbG N-terminal domain-like"/>
    <property type="match status" value="1"/>
</dbReference>
<dbReference type="Proteomes" id="UP000785613">
    <property type="component" value="Unassembled WGS sequence"/>
</dbReference>
<sequence length="272" mass="29709">MTKSKLALFVLAALSATVANAAPAPTPAKASLEETIRKRIEPRLGKDMKIDSIKKTPYSGLYEVRANGDIIYTDEAGEYLIFGQVVDVKTQRNLTKERVDEINMINFADLPFQHALKLVKGDGKRTIAIFEDPNCGYCKRFRQTTLKEIDNVTVYTFMYNILSEDSSVKSKNIWCAPDRNKAWDDWMIDNKAAPAAAANCANPNDKVFELGRKLRIEGTPAIFFADGSRIPGAIDTKGLEAKFATLNKTAKPAAKPAAPAAAAAPAPVAAKK</sequence>
<keyword evidence="6 7" id="KW-0676">Redox-active center</keyword>
<feature type="chain" id="PRO_5044971531" description="Thiol:disulfide interchange protein" evidence="7">
    <location>
        <begin position="22"/>
        <end position="272"/>
    </location>
</feature>
<evidence type="ECO:0000313" key="11">
    <source>
        <dbReference type="EMBL" id="NHZ33943.1"/>
    </source>
</evidence>
<evidence type="ECO:0000256" key="1">
    <source>
        <dbReference type="ARBA" id="ARBA00004418"/>
    </source>
</evidence>
<dbReference type="InterPro" id="IPR033954">
    <property type="entry name" value="DiS-bond_Isoase_DsbC/G"/>
</dbReference>
<dbReference type="EMBL" id="VUYU01000005">
    <property type="protein sequence ID" value="NHZ33943.1"/>
    <property type="molecule type" value="Genomic_DNA"/>
</dbReference>
<feature type="domain" description="Disulphide bond isomerase DsbC/G N-terminal" evidence="9">
    <location>
        <begin position="29"/>
        <end position="95"/>
    </location>
</feature>
<dbReference type="InterPro" id="IPR051470">
    <property type="entry name" value="Thiol:disulfide_interchange"/>
</dbReference>
<dbReference type="InterPro" id="IPR036249">
    <property type="entry name" value="Thioredoxin-like_sf"/>
</dbReference>
<keyword evidence="4 7" id="KW-0574">Periplasm</keyword>
<gene>
    <name evidence="11" type="ORF">F0185_10135</name>
</gene>
<reference evidence="11 12" key="1">
    <citation type="submission" date="2019-09" db="EMBL/GenBank/DDBJ databases">
        <title>Taxonomy of Antarctic Massilia spp.: description of Massilia rubra sp. nov., Massilia aquatica sp. nov., Massilia mucilaginosa sp. nov., Massilia frigida sp. nov. isolated from streams, lakes and regoliths.</title>
        <authorList>
            <person name="Holochova P."/>
            <person name="Sedlacek I."/>
            <person name="Kralova S."/>
            <person name="Maslanova I."/>
            <person name="Busse H.-J."/>
            <person name="Stankova E."/>
            <person name="Vrbovska V."/>
            <person name="Kovarovic V."/>
            <person name="Bartak M."/>
            <person name="Svec P."/>
            <person name="Pantucek R."/>
        </authorList>
    </citation>
    <scope>NUCLEOTIDE SEQUENCE [LARGE SCALE GENOMIC DNA]</scope>
    <source>
        <strain evidence="11 12">CCM 8692</strain>
    </source>
</reference>
<evidence type="ECO:0000259" key="9">
    <source>
        <dbReference type="Pfam" id="PF10411"/>
    </source>
</evidence>
<comment type="caution">
    <text evidence="11">The sequence shown here is derived from an EMBL/GenBank/DDBJ whole genome shotgun (WGS) entry which is preliminary data.</text>
</comment>
<evidence type="ECO:0000313" key="12">
    <source>
        <dbReference type="Proteomes" id="UP000785613"/>
    </source>
</evidence>
<dbReference type="Pfam" id="PF13098">
    <property type="entry name" value="Thioredoxin_2"/>
    <property type="match status" value="1"/>
</dbReference>
<keyword evidence="3 7" id="KW-0732">Signal</keyword>
<evidence type="ECO:0000259" key="10">
    <source>
        <dbReference type="Pfam" id="PF13098"/>
    </source>
</evidence>
<evidence type="ECO:0000256" key="2">
    <source>
        <dbReference type="ARBA" id="ARBA00009813"/>
    </source>
</evidence>
<feature type="region of interest" description="Disordered" evidence="8">
    <location>
        <begin position="251"/>
        <end position="272"/>
    </location>
</feature>
<dbReference type="Pfam" id="PF10411">
    <property type="entry name" value="DsbC_N"/>
    <property type="match status" value="1"/>
</dbReference>
<dbReference type="Gene3D" id="3.10.450.70">
    <property type="entry name" value="Disulphide bond isomerase, DsbC/G, N-terminal"/>
    <property type="match status" value="1"/>
</dbReference>
<keyword evidence="12" id="KW-1185">Reference proteome</keyword>
<evidence type="ECO:0000256" key="5">
    <source>
        <dbReference type="ARBA" id="ARBA00023157"/>
    </source>
</evidence>
<dbReference type="InterPro" id="IPR017937">
    <property type="entry name" value="Thioredoxin_CS"/>
</dbReference>
<comment type="function">
    <text evidence="7">Required for disulfide bond formation in some periplasmic proteins. Acts by transferring its disulfide bond to other proteins and is reduced in the process.</text>
</comment>
<dbReference type="SUPFAM" id="SSF52833">
    <property type="entry name" value="Thioredoxin-like"/>
    <property type="match status" value="1"/>
</dbReference>
<proteinExistence type="inferred from homology"/>
<organism evidence="11 12">
    <name type="scientific">Massilia rubra</name>
    <dbReference type="NCBI Taxonomy" id="2607910"/>
    <lineage>
        <taxon>Bacteria</taxon>
        <taxon>Pseudomonadati</taxon>
        <taxon>Pseudomonadota</taxon>
        <taxon>Betaproteobacteria</taxon>
        <taxon>Burkholderiales</taxon>
        <taxon>Oxalobacteraceae</taxon>
        <taxon>Telluria group</taxon>
        <taxon>Massilia</taxon>
    </lineage>
</organism>
<feature type="domain" description="Thioredoxin-like fold" evidence="10">
    <location>
        <begin position="119"/>
        <end position="241"/>
    </location>
</feature>
<evidence type="ECO:0000256" key="3">
    <source>
        <dbReference type="ARBA" id="ARBA00022729"/>
    </source>
</evidence>